<evidence type="ECO:0000256" key="4">
    <source>
        <dbReference type="ARBA" id="ARBA00022723"/>
    </source>
</evidence>
<keyword evidence="5" id="KW-0378">Hydrolase</keyword>
<feature type="domain" description="PPM-type phosphatase" evidence="9">
    <location>
        <begin position="4"/>
        <end position="119"/>
    </location>
</feature>
<evidence type="ECO:0000256" key="7">
    <source>
        <dbReference type="ARBA" id="ARBA00022912"/>
    </source>
</evidence>
<dbReference type="InterPro" id="IPR000222">
    <property type="entry name" value="PP2C_BS"/>
</dbReference>
<dbReference type="InterPro" id="IPR036457">
    <property type="entry name" value="PPM-type-like_dom_sf"/>
</dbReference>
<dbReference type="EMBL" id="CM002296">
    <property type="protein sequence ID" value="ESW07956.1"/>
    <property type="molecule type" value="Genomic_DNA"/>
</dbReference>
<dbReference type="eggNOG" id="KOG0698">
    <property type="taxonomic scope" value="Eukaryota"/>
</dbReference>
<dbReference type="OrthoDB" id="1724979at2759"/>
<dbReference type="PhylomeDB" id="V7AUQ7"/>
<evidence type="ECO:0000259" key="9">
    <source>
        <dbReference type="PROSITE" id="PS51746"/>
    </source>
</evidence>
<organism evidence="10 11">
    <name type="scientific">Phaseolus vulgaris</name>
    <name type="common">Kidney bean</name>
    <name type="synonym">French bean</name>
    <dbReference type="NCBI Taxonomy" id="3885"/>
    <lineage>
        <taxon>Eukaryota</taxon>
        <taxon>Viridiplantae</taxon>
        <taxon>Streptophyta</taxon>
        <taxon>Embryophyta</taxon>
        <taxon>Tracheophyta</taxon>
        <taxon>Spermatophyta</taxon>
        <taxon>Magnoliopsida</taxon>
        <taxon>eudicotyledons</taxon>
        <taxon>Gunneridae</taxon>
        <taxon>Pentapetalae</taxon>
        <taxon>rosids</taxon>
        <taxon>fabids</taxon>
        <taxon>Fabales</taxon>
        <taxon>Fabaceae</taxon>
        <taxon>Papilionoideae</taxon>
        <taxon>50 kb inversion clade</taxon>
        <taxon>NPAAA clade</taxon>
        <taxon>indigoferoid/millettioid clade</taxon>
        <taxon>Phaseoleae</taxon>
        <taxon>Phaseolus</taxon>
    </lineage>
</organism>
<protein>
    <recommendedName>
        <fullName evidence="3">protein-serine/threonine phosphatase</fullName>
        <ecNumber evidence="3">3.1.3.16</ecNumber>
    </recommendedName>
</protein>
<dbReference type="InterPro" id="IPR015655">
    <property type="entry name" value="PP2C"/>
</dbReference>
<dbReference type="PROSITE" id="PS51746">
    <property type="entry name" value="PPM_2"/>
    <property type="match status" value="1"/>
</dbReference>
<evidence type="ECO:0000256" key="5">
    <source>
        <dbReference type="ARBA" id="ARBA00022801"/>
    </source>
</evidence>
<comment type="cofactor">
    <cofactor evidence="1">
        <name>Mn(2+)</name>
        <dbReference type="ChEBI" id="CHEBI:29035"/>
    </cofactor>
</comment>
<keyword evidence="8" id="KW-0464">Manganese</keyword>
<comment type="cofactor">
    <cofactor evidence="2">
        <name>Mg(2+)</name>
        <dbReference type="ChEBI" id="CHEBI:18420"/>
    </cofactor>
</comment>
<reference evidence="11" key="1">
    <citation type="journal article" date="2014" name="Nat. Genet.">
        <title>A reference genome for common bean and genome-wide analysis of dual domestications.</title>
        <authorList>
            <person name="Schmutz J."/>
            <person name="McClean P.E."/>
            <person name="Mamidi S."/>
            <person name="Wu G.A."/>
            <person name="Cannon S.B."/>
            <person name="Grimwood J."/>
            <person name="Jenkins J."/>
            <person name="Shu S."/>
            <person name="Song Q."/>
            <person name="Chavarro C."/>
            <person name="Torres-Torres M."/>
            <person name="Geffroy V."/>
            <person name="Moghaddam S.M."/>
            <person name="Gao D."/>
            <person name="Abernathy B."/>
            <person name="Barry K."/>
            <person name="Blair M."/>
            <person name="Brick M.A."/>
            <person name="Chovatia M."/>
            <person name="Gepts P."/>
            <person name="Goodstein D.M."/>
            <person name="Gonzales M."/>
            <person name="Hellsten U."/>
            <person name="Hyten D.L."/>
            <person name="Jia G."/>
            <person name="Kelly J.D."/>
            <person name="Kudrna D."/>
            <person name="Lee R."/>
            <person name="Richard M.M."/>
            <person name="Miklas P.N."/>
            <person name="Osorno J.M."/>
            <person name="Rodrigues J."/>
            <person name="Thareau V."/>
            <person name="Urrea C.A."/>
            <person name="Wang M."/>
            <person name="Yu Y."/>
            <person name="Zhang M."/>
            <person name="Wing R.A."/>
            <person name="Cregan P.B."/>
            <person name="Rokhsar D.S."/>
            <person name="Jackson S.A."/>
        </authorList>
    </citation>
    <scope>NUCLEOTIDE SEQUENCE [LARGE SCALE GENOMIC DNA]</scope>
    <source>
        <strain evidence="11">cv. G19833</strain>
    </source>
</reference>
<dbReference type="Gramene" id="ESW07956">
    <property type="protein sequence ID" value="ESW07956"/>
    <property type="gene ID" value="PHAVU_009G006400g"/>
</dbReference>
<dbReference type="InterPro" id="IPR001932">
    <property type="entry name" value="PPM-type_phosphatase-like_dom"/>
</dbReference>
<dbReference type="PANTHER" id="PTHR13832">
    <property type="entry name" value="PROTEIN PHOSPHATASE 2C"/>
    <property type="match status" value="1"/>
</dbReference>
<dbReference type="SMR" id="V7AUQ7"/>
<dbReference type="PROSITE" id="PS01032">
    <property type="entry name" value="PPM_1"/>
    <property type="match status" value="1"/>
</dbReference>
<proteinExistence type="predicted"/>
<evidence type="ECO:0000256" key="6">
    <source>
        <dbReference type="ARBA" id="ARBA00022842"/>
    </source>
</evidence>
<dbReference type="GO" id="GO:0004722">
    <property type="term" value="F:protein serine/threonine phosphatase activity"/>
    <property type="evidence" value="ECO:0007669"/>
    <property type="project" value="UniProtKB-EC"/>
</dbReference>
<dbReference type="Proteomes" id="UP000000226">
    <property type="component" value="Chromosome 9"/>
</dbReference>
<evidence type="ECO:0000313" key="10">
    <source>
        <dbReference type="EMBL" id="ESW07956.1"/>
    </source>
</evidence>
<dbReference type="PANTHER" id="PTHR13832:SF673">
    <property type="entry name" value="PROTEIN PHOSPHATASE 2C 27-RELATED"/>
    <property type="match status" value="1"/>
</dbReference>
<dbReference type="OMA" id="QDEHVCI"/>
<dbReference type="EC" id="3.1.3.16" evidence="3"/>
<keyword evidence="4" id="KW-0479">Metal-binding</keyword>
<keyword evidence="7" id="KW-0904">Protein phosphatase</keyword>
<keyword evidence="6" id="KW-0460">Magnesium</keyword>
<dbReference type="Gene3D" id="3.60.40.10">
    <property type="entry name" value="PPM-type phosphatase domain"/>
    <property type="match status" value="1"/>
</dbReference>
<dbReference type="Pfam" id="PF00481">
    <property type="entry name" value="PP2C"/>
    <property type="match status" value="1"/>
</dbReference>
<evidence type="ECO:0000256" key="8">
    <source>
        <dbReference type="ARBA" id="ARBA00023211"/>
    </source>
</evidence>
<evidence type="ECO:0000256" key="3">
    <source>
        <dbReference type="ARBA" id="ARBA00013081"/>
    </source>
</evidence>
<evidence type="ECO:0000256" key="1">
    <source>
        <dbReference type="ARBA" id="ARBA00001936"/>
    </source>
</evidence>
<name>V7AUQ7_PHAVU</name>
<gene>
    <name evidence="10" type="ORF">PHAVU_009G006400g</name>
</gene>
<sequence>MWGLLEASHLLKRSLSLYQYFGQDEHVCIDDLIQHIGPASTIPLPGAFYGVFDGHGGTDAALFIRNNILKFIVEDSNFPTCVGQAITSAFLKADYAFADSSSHDMSSGTTALTALVSGS</sequence>
<evidence type="ECO:0000256" key="2">
    <source>
        <dbReference type="ARBA" id="ARBA00001946"/>
    </source>
</evidence>
<keyword evidence="11" id="KW-1185">Reference proteome</keyword>
<dbReference type="SUPFAM" id="SSF81606">
    <property type="entry name" value="PP2C-like"/>
    <property type="match status" value="1"/>
</dbReference>
<evidence type="ECO:0000313" key="11">
    <source>
        <dbReference type="Proteomes" id="UP000000226"/>
    </source>
</evidence>
<dbReference type="AlphaFoldDB" id="V7AUQ7"/>
<dbReference type="GO" id="GO:0046872">
    <property type="term" value="F:metal ion binding"/>
    <property type="evidence" value="ECO:0007669"/>
    <property type="project" value="UniProtKB-KW"/>
</dbReference>
<accession>V7AUQ7</accession>